<proteinExistence type="predicted"/>
<evidence type="ECO:0000313" key="2">
    <source>
        <dbReference type="EMBL" id="CAK9862258.1"/>
    </source>
</evidence>
<evidence type="ECO:0000313" key="3">
    <source>
        <dbReference type="Proteomes" id="UP001497522"/>
    </source>
</evidence>
<gene>
    <name evidence="2" type="ORF">CSSPJE1EN2_LOCUS5253</name>
</gene>
<name>A0ABP1AID9_9BRYO</name>
<sequence length="97" mass="10335">MLAPASFRASAGLQEAPESTDPRPNASRLDPSDSSAPSGWFSPGSYSEETHREVDPAKVFSSSAGSGLVPQKQSPRLRLQPSKWLAIANLPYLSATH</sequence>
<keyword evidence="3" id="KW-1185">Reference proteome</keyword>
<dbReference type="Proteomes" id="UP001497522">
    <property type="component" value="Chromosome 12"/>
</dbReference>
<evidence type="ECO:0000256" key="1">
    <source>
        <dbReference type="SAM" id="MobiDB-lite"/>
    </source>
</evidence>
<feature type="region of interest" description="Disordered" evidence="1">
    <location>
        <begin position="1"/>
        <end position="76"/>
    </location>
</feature>
<protein>
    <submittedName>
        <fullName evidence="2">Uncharacterized protein</fullName>
    </submittedName>
</protein>
<dbReference type="EMBL" id="OZ023713">
    <property type="protein sequence ID" value="CAK9862258.1"/>
    <property type="molecule type" value="Genomic_DNA"/>
</dbReference>
<accession>A0ABP1AID9</accession>
<organism evidence="2 3">
    <name type="scientific">Sphagnum jensenii</name>
    <dbReference type="NCBI Taxonomy" id="128206"/>
    <lineage>
        <taxon>Eukaryota</taxon>
        <taxon>Viridiplantae</taxon>
        <taxon>Streptophyta</taxon>
        <taxon>Embryophyta</taxon>
        <taxon>Bryophyta</taxon>
        <taxon>Sphagnophytina</taxon>
        <taxon>Sphagnopsida</taxon>
        <taxon>Sphagnales</taxon>
        <taxon>Sphagnaceae</taxon>
        <taxon>Sphagnum</taxon>
    </lineage>
</organism>
<reference evidence="2" key="1">
    <citation type="submission" date="2024-03" db="EMBL/GenBank/DDBJ databases">
        <authorList>
            <consortium name="ELIXIR-Norway"/>
            <consortium name="Elixir Norway"/>
        </authorList>
    </citation>
    <scope>NUCLEOTIDE SEQUENCE</scope>
</reference>